<accession>A0ABU6JHU0</accession>
<keyword evidence="3" id="KW-1185">Reference proteome</keyword>
<evidence type="ECO:0000313" key="2">
    <source>
        <dbReference type="EMBL" id="MEC4723227.1"/>
    </source>
</evidence>
<feature type="transmembrane region" description="Helical" evidence="1">
    <location>
        <begin position="47"/>
        <end position="68"/>
    </location>
</feature>
<feature type="transmembrane region" description="Helical" evidence="1">
    <location>
        <begin position="107"/>
        <end position="127"/>
    </location>
</feature>
<feature type="transmembrane region" description="Helical" evidence="1">
    <location>
        <begin position="80"/>
        <end position="101"/>
    </location>
</feature>
<name>A0ABU6JHU0_9BURK</name>
<protein>
    <submittedName>
        <fullName evidence="2">Uncharacterized protein</fullName>
    </submittedName>
</protein>
<evidence type="ECO:0000313" key="3">
    <source>
        <dbReference type="Proteomes" id="UP001352263"/>
    </source>
</evidence>
<keyword evidence="1" id="KW-1133">Transmembrane helix</keyword>
<dbReference type="RefSeq" id="WP_326509849.1">
    <property type="nucleotide sequence ID" value="NZ_JAWIIV010000046.1"/>
</dbReference>
<keyword evidence="1" id="KW-0472">Membrane</keyword>
<dbReference type="Proteomes" id="UP001352263">
    <property type="component" value="Unassembled WGS sequence"/>
</dbReference>
<comment type="caution">
    <text evidence="2">The sequence shown here is derived from an EMBL/GenBank/DDBJ whole genome shotgun (WGS) entry which is preliminary data.</text>
</comment>
<evidence type="ECO:0000256" key="1">
    <source>
        <dbReference type="SAM" id="Phobius"/>
    </source>
</evidence>
<reference evidence="2 3" key="1">
    <citation type="submission" date="2023-10" db="EMBL/GenBank/DDBJ databases">
        <title>Noviherbaspirillum sp. CPCC 100848 genome assembly.</title>
        <authorList>
            <person name="Li X.Y."/>
            <person name="Fang X.M."/>
        </authorList>
    </citation>
    <scope>NUCLEOTIDE SEQUENCE [LARGE SCALE GENOMIC DNA]</scope>
    <source>
        <strain evidence="2 3">CPCC 100848</strain>
    </source>
</reference>
<gene>
    <name evidence="2" type="ORF">RY831_29130</name>
</gene>
<dbReference type="EMBL" id="JAWIIV010000046">
    <property type="protein sequence ID" value="MEC4723227.1"/>
    <property type="molecule type" value="Genomic_DNA"/>
</dbReference>
<keyword evidence="1" id="KW-0812">Transmembrane</keyword>
<sequence length="147" mass="15326">MGKPFFAALAFPEGTFIAAMGLPSVNISDKQLESSKVIERGGKMEQILSMLYGISGVAALGCYLPQLMRYHRDPQARASISISSWGGWIAVTLVTLLYAVFVQKSGLFAGVTAMNAAAQGVVLAYGIRGRLGRGAGGPVSAARDGAT</sequence>
<proteinExistence type="predicted"/>
<organism evidence="2 3">
    <name type="scientific">Noviherbaspirillum album</name>
    <dbReference type="NCBI Taxonomy" id="3080276"/>
    <lineage>
        <taxon>Bacteria</taxon>
        <taxon>Pseudomonadati</taxon>
        <taxon>Pseudomonadota</taxon>
        <taxon>Betaproteobacteria</taxon>
        <taxon>Burkholderiales</taxon>
        <taxon>Oxalobacteraceae</taxon>
        <taxon>Noviherbaspirillum</taxon>
    </lineage>
</organism>